<reference evidence="1 2" key="1">
    <citation type="journal article" date="2020" name="G3 (Bethesda)">
        <title>Whole Genome Sequencing and Comparative Genomics of Two Nematicidal Bacillus Strains Reveals a Wide Range of Possible Virulence Factors.</title>
        <authorList>
            <person name="Susic N."/>
            <person name="Janezic S."/>
            <person name="Rupnik M."/>
            <person name="Geric Stare B."/>
        </authorList>
    </citation>
    <scope>NUCLEOTIDE SEQUENCE [LARGE SCALE GENOMIC DNA]</scope>
    <source>
        <strain evidence="1 2">I-1582</strain>
    </source>
</reference>
<proteinExistence type="predicted"/>
<dbReference type="EMBL" id="VDEM01000026">
    <property type="protein sequence ID" value="KAF0823683.1"/>
    <property type="molecule type" value="Genomic_DNA"/>
</dbReference>
<evidence type="ECO:0000313" key="2">
    <source>
        <dbReference type="Proteomes" id="UP000465778"/>
    </source>
</evidence>
<dbReference type="AlphaFoldDB" id="A0A800MWB3"/>
<gene>
    <name evidence="1" type="ORF">KIS1582_2517</name>
</gene>
<name>A0A800MWB3_CYTFI</name>
<organism evidence="1 2">
    <name type="scientific">Cytobacillus firmus</name>
    <name type="common">Bacillus firmus</name>
    <dbReference type="NCBI Taxonomy" id="1399"/>
    <lineage>
        <taxon>Bacteria</taxon>
        <taxon>Bacillati</taxon>
        <taxon>Bacillota</taxon>
        <taxon>Bacilli</taxon>
        <taxon>Bacillales</taxon>
        <taxon>Bacillaceae</taxon>
        <taxon>Cytobacillus</taxon>
    </lineage>
</organism>
<comment type="caution">
    <text evidence="1">The sequence shown here is derived from an EMBL/GenBank/DDBJ whole genome shotgun (WGS) entry which is preliminary data.</text>
</comment>
<sequence>MAKNPAGALQILSDKFIAAEDISSSSHKQYFLIYHKFAYCTYVF</sequence>
<protein>
    <submittedName>
        <fullName evidence="1">Uncharacterized protein</fullName>
    </submittedName>
</protein>
<accession>A0A800MWB3</accession>
<evidence type="ECO:0000313" key="1">
    <source>
        <dbReference type="EMBL" id="KAF0823683.1"/>
    </source>
</evidence>
<dbReference type="Proteomes" id="UP000465778">
    <property type="component" value="Unassembled WGS sequence"/>
</dbReference>